<evidence type="ECO:0000259" key="1">
    <source>
        <dbReference type="Pfam" id="PF12937"/>
    </source>
</evidence>
<sequence length="726" mass="79867">MPTLRSHTNRVLRTPEPCTLKVNKVVGTPSSSAANIAPAEILLEIFALLSPRDFDNARRTCSQWMRVGLNKRLLEIMLRRAGWWDAWRQDNARQKASSLLSHESEVWRMSKRFATECLLSGRKVGVEKPGFQIAAITDFSELSRGSHRKSRRYGSQGLCSTTPQSKASSAVKSFNVSGCGGYVIVTSGYMIYTYRLDDRRSKAISSTKSEDTGITLISSISCSSEVVSATLDTSTPRLVVAALLRNRVGMICDIGDYGDDRNDIQGCAPRPSSSSSSNGSPHYYYNVCSEDHPPQTMALCPGRRCVAFGCAAGIEIHWVDEATQKDQRRHFPMSQPSEVLHFLASSPESPDELRLISSMAGPGIPECACRQSSFSGHAKKCQFNFLGNNRSCNRKASLNRSSSLNLVRATHCHHYRAAPINDGYHMIFVEPRTGLLCIGSDAPIGGPASLTRAFVCIPPLQKGRCSPSKDAHTPTAFAVGSDLSWGLRVVAAYRDRIVLFSIPLDVFNVIRNERERLVNGVMGDSNLAHDWFLDSDHSRKHQESLAESQSGDWDFLLSVSYRATAMMWPFKVYGKEIGRVSNLVDLAIQTGNGGARIWTFDASGKATLFDIDTSAPQDTAAPFCKRVNIGPSGLIDSVSLMSLEEQHALSRPNRKRKFSQLQVDFTGRYGADRCRKSAPSVKGKRNSAGVRDDAASMRRPAFAACIVDFKITELGLRRGPWKSLGS</sequence>
<dbReference type="AlphaFoldDB" id="A0A9W9TS51"/>
<dbReference type="OrthoDB" id="1689567at2759"/>
<dbReference type="Pfam" id="PF12937">
    <property type="entry name" value="F-box-like"/>
    <property type="match status" value="1"/>
</dbReference>
<dbReference type="InterPro" id="IPR001810">
    <property type="entry name" value="F-box_dom"/>
</dbReference>
<keyword evidence="3" id="KW-1185">Reference proteome</keyword>
<dbReference type="SUPFAM" id="SSF81383">
    <property type="entry name" value="F-box domain"/>
    <property type="match status" value="1"/>
</dbReference>
<feature type="domain" description="F-box" evidence="1">
    <location>
        <begin position="38"/>
        <end position="69"/>
    </location>
</feature>
<dbReference type="Proteomes" id="UP001150941">
    <property type="component" value="Unassembled WGS sequence"/>
</dbReference>
<proteinExistence type="predicted"/>
<comment type="caution">
    <text evidence="2">The sequence shown here is derived from an EMBL/GenBank/DDBJ whole genome shotgun (WGS) entry which is preliminary data.</text>
</comment>
<gene>
    <name evidence="2" type="ORF">N7468_003999</name>
</gene>
<dbReference type="EMBL" id="JAPQKS010000003">
    <property type="protein sequence ID" value="KAJ5239380.1"/>
    <property type="molecule type" value="Genomic_DNA"/>
</dbReference>
<accession>A0A9W9TS51</accession>
<dbReference type="GeneID" id="83200599"/>
<dbReference type="InterPro" id="IPR036047">
    <property type="entry name" value="F-box-like_dom_sf"/>
</dbReference>
<dbReference type="Gene3D" id="1.20.1280.50">
    <property type="match status" value="1"/>
</dbReference>
<dbReference type="RefSeq" id="XP_058332299.1">
    <property type="nucleotide sequence ID" value="XM_058473296.1"/>
</dbReference>
<name>A0A9W9TS51_9EURO</name>
<evidence type="ECO:0000313" key="2">
    <source>
        <dbReference type="EMBL" id="KAJ5239380.1"/>
    </source>
</evidence>
<organism evidence="2 3">
    <name type="scientific">Penicillium chermesinum</name>
    <dbReference type="NCBI Taxonomy" id="63820"/>
    <lineage>
        <taxon>Eukaryota</taxon>
        <taxon>Fungi</taxon>
        <taxon>Dikarya</taxon>
        <taxon>Ascomycota</taxon>
        <taxon>Pezizomycotina</taxon>
        <taxon>Eurotiomycetes</taxon>
        <taxon>Eurotiomycetidae</taxon>
        <taxon>Eurotiales</taxon>
        <taxon>Aspergillaceae</taxon>
        <taxon>Penicillium</taxon>
    </lineage>
</organism>
<protein>
    <recommendedName>
        <fullName evidence="1">F-box domain-containing protein</fullName>
    </recommendedName>
</protein>
<reference evidence="2" key="2">
    <citation type="journal article" date="2023" name="IMA Fungus">
        <title>Comparative genomic study of the Penicillium genus elucidates a diverse pangenome and 15 lateral gene transfer events.</title>
        <authorList>
            <person name="Petersen C."/>
            <person name="Sorensen T."/>
            <person name="Nielsen M.R."/>
            <person name="Sondergaard T.E."/>
            <person name="Sorensen J.L."/>
            <person name="Fitzpatrick D.A."/>
            <person name="Frisvad J.C."/>
            <person name="Nielsen K.L."/>
        </authorList>
    </citation>
    <scope>NUCLEOTIDE SEQUENCE</scope>
    <source>
        <strain evidence="2">IBT 19713</strain>
    </source>
</reference>
<reference evidence="2" key="1">
    <citation type="submission" date="2022-11" db="EMBL/GenBank/DDBJ databases">
        <authorList>
            <person name="Petersen C."/>
        </authorList>
    </citation>
    <scope>NUCLEOTIDE SEQUENCE</scope>
    <source>
        <strain evidence="2">IBT 19713</strain>
    </source>
</reference>
<evidence type="ECO:0000313" key="3">
    <source>
        <dbReference type="Proteomes" id="UP001150941"/>
    </source>
</evidence>